<evidence type="ECO:0000256" key="6">
    <source>
        <dbReference type="PIRSR" id="PIRSR604254-1"/>
    </source>
</evidence>
<dbReference type="Pfam" id="PF03006">
    <property type="entry name" value="HlyIII"/>
    <property type="match status" value="1"/>
</dbReference>
<dbReference type="InterPro" id="IPR004254">
    <property type="entry name" value="AdipoR/HlyIII-related"/>
</dbReference>
<evidence type="ECO:0000313" key="9">
    <source>
        <dbReference type="Proteomes" id="UP000663193"/>
    </source>
</evidence>
<name>A0A7U2NR46_PHANO</name>
<dbReference type="GO" id="GO:0016020">
    <property type="term" value="C:membrane"/>
    <property type="evidence" value="ECO:0007669"/>
    <property type="project" value="UniProtKB-SubCell"/>
</dbReference>
<feature type="transmembrane region" description="Helical" evidence="7">
    <location>
        <begin position="195"/>
        <end position="217"/>
    </location>
</feature>
<organism evidence="8 9">
    <name type="scientific">Phaeosphaeria nodorum (strain SN15 / ATCC MYA-4574 / FGSC 10173)</name>
    <name type="common">Glume blotch fungus</name>
    <name type="synonym">Parastagonospora nodorum</name>
    <dbReference type="NCBI Taxonomy" id="321614"/>
    <lineage>
        <taxon>Eukaryota</taxon>
        <taxon>Fungi</taxon>
        <taxon>Dikarya</taxon>
        <taxon>Ascomycota</taxon>
        <taxon>Pezizomycotina</taxon>
        <taxon>Dothideomycetes</taxon>
        <taxon>Pleosporomycetidae</taxon>
        <taxon>Pleosporales</taxon>
        <taxon>Pleosporineae</taxon>
        <taxon>Phaeosphaeriaceae</taxon>
        <taxon>Parastagonospora</taxon>
    </lineage>
</organism>
<evidence type="ECO:0008006" key="10">
    <source>
        <dbReference type="Google" id="ProtNLM"/>
    </source>
</evidence>
<evidence type="ECO:0000256" key="1">
    <source>
        <dbReference type="ARBA" id="ARBA00004141"/>
    </source>
</evidence>
<feature type="binding site" evidence="6">
    <location>
        <position position="302"/>
    </location>
    <ligand>
        <name>Zn(2+)</name>
        <dbReference type="ChEBI" id="CHEBI:29105"/>
    </ligand>
</feature>
<evidence type="ECO:0000256" key="3">
    <source>
        <dbReference type="ARBA" id="ARBA00022692"/>
    </source>
</evidence>
<gene>
    <name evidence="8" type="ORF">JI435_132390</name>
</gene>
<dbReference type="PANTHER" id="PTHR20855">
    <property type="entry name" value="ADIPOR/PROGESTIN RECEPTOR-RELATED"/>
    <property type="match status" value="1"/>
</dbReference>
<sequence>MAQGVASGLARVAHTYVMKQVSEFIMAQLHRPKARRKSTTQKISEVIQSTKRLLFTFDEVEAWQRDNEYLCGNYRTKSNSYRASLKSMLYLHNQTGNIYSHLVGAVLFLAYSTNVYDKITTRYSTADVFDLLAFGVFISSAIICFGISATFHIFGNHSSKVYHTWLMLDLYGIFVLIAGTVYSGTYYGFYCEQEYWIMYSVGITIIVTSAATLCSLPHFRTPKWRWARAALFCAIGWSGAFPMTHAAQAFGVEQAHRQMGWWYFIWEGLSYISGAIIYALRIPERMRPGLFDIWGCSHQIFHVCAVVGAALHLVGLLQAFDYNHDPMTRRC</sequence>
<comment type="similarity">
    <text evidence="2">Belongs to the ADIPOR family.</text>
</comment>
<feature type="transmembrane region" description="Helical" evidence="7">
    <location>
        <begin position="89"/>
        <end position="111"/>
    </location>
</feature>
<evidence type="ECO:0000256" key="7">
    <source>
        <dbReference type="SAM" id="Phobius"/>
    </source>
</evidence>
<feature type="transmembrane region" description="Helical" evidence="7">
    <location>
        <begin position="131"/>
        <end position="154"/>
    </location>
</feature>
<feature type="binding site" evidence="6">
    <location>
        <position position="152"/>
    </location>
    <ligand>
        <name>Zn(2+)</name>
        <dbReference type="ChEBI" id="CHEBI:29105"/>
    </ligand>
</feature>
<dbReference type="Proteomes" id="UP000663193">
    <property type="component" value="Chromosome 22"/>
</dbReference>
<evidence type="ECO:0000313" key="8">
    <source>
        <dbReference type="EMBL" id="QRD07366.1"/>
    </source>
</evidence>
<keyword evidence="9" id="KW-1185">Reference proteome</keyword>
<keyword evidence="3 7" id="KW-0812">Transmembrane</keyword>
<protein>
    <recommendedName>
        <fullName evidence="10">HlyIII-domain-containing protein</fullName>
    </recommendedName>
</protein>
<accession>A0A7U2NR46</accession>
<reference evidence="9" key="1">
    <citation type="journal article" date="2021" name="BMC Genomics">
        <title>Chromosome-level genome assembly and manually-curated proteome of model necrotroph Parastagonospora nodorum Sn15 reveals a genome-wide trove of candidate effector homologs, and redundancy of virulence-related functions within an accessory chromosome.</title>
        <authorList>
            <person name="Bertazzoni S."/>
            <person name="Jones D.A.B."/>
            <person name="Phan H.T."/>
            <person name="Tan K.-C."/>
            <person name="Hane J.K."/>
        </authorList>
    </citation>
    <scope>NUCLEOTIDE SEQUENCE [LARGE SCALE GENOMIC DNA]</scope>
    <source>
        <strain evidence="9">SN15 / ATCC MYA-4574 / FGSC 10173)</strain>
    </source>
</reference>
<feature type="transmembrane region" description="Helical" evidence="7">
    <location>
        <begin position="166"/>
        <end position="189"/>
    </location>
</feature>
<evidence type="ECO:0000256" key="4">
    <source>
        <dbReference type="ARBA" id="ARBA00022989"/>
    </source>
</evidence>
<dbReference type="EMBL" id="CP069044">
    <property type="protein sequence ID" value="QRD07366.1"/>
    <property type="molecule type" value="Genomic_DNA"/>
</dbReference>
<evidence type="ECO:0000256" key="2">
    <source>
        <dbReference type="ARBA" id="ARBA00007018"/>
    </source>
</evidence>
<proteinExistence type="inferred from homology"/>
<dbReference type="PANTHER" id="PTHR20855:SF52">
    <property type="entry name" value="ADIPONECTIN RECEPTOR PROTEIN"/>
    <property type="match status" value="1"/>
</dbReference>
<keyword evidence="6" id="KW-0479">Metal-binding</keyword>
<dbReference type="AlphaFoldDB" id="A0A7U2NR46"/>
<evidence type="ECO:0000256" key="5">
    <source>
        <dbReference type="ARBA" id="ARBA00023136"/>
    </source>
</evidence>
<feature type="binding site" evidence="6">
    <location>
        <position position="298"/>
    </location>
    <ligand>
        <name>Zn(2+)</name>
        <dbReference type="ChEBI" id="CHEBI:29105"/>
    </ligand>
</feature>
<keyword evidence="6" id="KW-0862">Zinc</keyword>
<dbReference type="OrthoDB" id="529367at2759"/>
<comment type="subcellular location">
    <subcellularLocation>
        <location evidence="1">Membrane</location>
        <topology evidence="1">Multi-pass membrane protein</topology>
    </subcellularLocation>
</comment>
<feature type="transmembrane region" description="Helical" evidence="7">
    <location>
        <begin position="260"/>
        <end position="280"/>
    </location>
</feature>
<keyword evidence="5 7" id="KW-0472">Membrane</keyword>
<dbReference type="VEuPathDB" id="FungiDB:JI435_132390"/>
<feature type="transmembrane region" description="Helical" evidence="7">
    <location>
        <begin position="300"/>
        <end position="320"/>
    </location>
</feature>
<keyword evidence="4 7" id="KW-1133">Transmembrane helix</keyword>
<feature type="transmembrane region" description="Helical" evidence="7">
    <location>
        <begin position="229"/>
        <end position="248"/>
    </location>
</feature>
<dbReference type="GO" id="GO:0046872">
    <property type="term" value="F:metal ion binding"/>
    <property type="evidence" value="ECO:0007669"/>
    <property type="project" value="UniProtKB-KW"/>
</dbReference>